<accession>A0A0X3P8V4</accession>
<dbReference type="EMBL" id="GEEE01016898">
    <property type="protein sequence ID" value="JAP46327.1"/>
    <property type="molecule type" value="Transcribed_RNA"/>
</dbReference>
<evidence type="ECO:0000256" key="6">
    <source>
        <dbReference type="ARBA" id="ARBA00023315"/>
    </source>
</evidence>
<evidence type="ECO:0000256" key="8">
    <source>
        <dbReference type="SAM" id="MobiDB-lite"/>
    </source>
</evidence>
<feature type="compositionally biased region" description="Low complexity" evidence="8">
    <location>
        <begin position="355"/>
        <end position="374"/>
    </location>
</feature>
<evidence type="ECO:0000256" key="5">
    <source>
        <dbReference type="ARBA" id="ARBA00023136"/>
    </source>
</evidence>
<feature type="domain" description="Palmitoyltransferase DHHC" evidence="9">
    <location>
        <begin position="100"/>
        <end position="218"/>
    </location>
</feature>
<keyword evidence="4 7" id="KW-1133">Transmembrane helix</keyword>
<feature type="transmembrane region" description="Helical" evidence="7">
    <location>
        <begin position="180"/>
        <end position="202"/>
    </location>
</feature>
<proteinExistence type="inferred from homology"/>
<comment type="domain">
    <text evidence="7">The DHHC domain is required for palmitoyltransferase activity.</text>
</comment>
<dbReference type="AlphaFoldDB" id="A0A0X3P8V4"/>
<dbReference type="Pfam" id="PF01529">
    <property type="entry name" value="DHHC"/>
    <property type="match status" value="1"/>
</dbReference>
<evidence type="ECO:0000256" key="3">
    <source>
        <dbReference type="ARBA" id="ARBA00022692"/>
    </source>
</evidence>
<comment type="similarity">
    <text evidence="7">Belongs to the DHHC palmitoyltransferase family.</text>
</comment>
<feature type="transmembrane region" description="Helical" evidence="7">
    <location>
        <begin position="12"/>
        <end position="35"/>
    </location>
</feature>
<sequence>MSWSQIVEILPATASWIILLTLNSIYFICICFQFASQTSWAIFIVHLIFAVFVICTFARTTFMNPGFLPAATEQEVEFDEAMGSPLYREFDVRGTVAKVKWCKTCLFYRIPRSTHCSICNKCVECFDHHCPWVNNCIGRRNYRYFFTFLLTVCLHMVAVFLVTLFYVLWSDQPLDTHTNIIAMVLMSLVGLVFIPVLSLTIFHITIISRGMTTNEQVTEKFRTVPNPYATTCLQHWLTLFCSPQYPTHMDPMSGKELLKKRRKLRNRYKDHFLLDVENVETSRALTSGKGTGVGADDPAFFALLATEAASTVRAAKLKETPAAAPVTSAPPPLIPRTDFSPLFTTAADRPRLGDAPPFRQQEQQQQRQPAERQFPGGGGDECVVTSAGNHTDKQDAILANTHNTPKSESYCNLYEGSIGVSSLVEMNGIGSTGATGGLTDGDSGCFQNGDMSLSGGTNLTGSHIDWRSHPVDGILDKRSKAGSDGEAEDVPSSTAVVVASPHALPGTSTGVRV</sequence>
<dbReference type="PROSITE" id="PS50216">
    <property type="entry name" value="DHHC"/>
    <property type="match status" value="1"/>
</dbReference>
<dbReference type="PANTHER" id="PTHR22883">
    <property type="entry name" value="ZINC FINGER DHHC DOMAIN CONTAINING PROTEIN"/>
    <property type="match status" value="1"/>
</dbReference>
<evidence type="ECO:0000259" key="9">
    <source>
        <dbReference type="Pfam" id="PF01529"/>
    </source>
</evidence>
<keyword evidence="6 7" id="KW-0012">Acyltransferase</keyword>
<organism evidence="10">
    <name type="scientific">Schistocephalus solidus</name>
    <name type="common">Tapeworm</name>
    <dbReference type="NCBI Taxonomy" id="70667"/>
    <lineage>
        <taxon>Eukaryota</taxon>
        <taxon>Metazoa</taxon>
        <taxon>Spiralia</taxon>
        <taxon>Lophotrochozoa</taxon>
        <taxon>Platyhelminthes</taxon>
        <taxon>Cestoda</taxon>
        <taxon>Eucestoda</taxon>
        <taxon>Diphyllobothriidea</taxon>
        <taxon>Diphyllobothriidae</taxon>
        <taxon>Schistocephalus</taxon>
    </lineage>
</organism>
<dbReference type="EC" id="2.3.1.225" evidence="7"/>
<reference evidence="10" key="1">
    <citation type="submission" date="2016-01" db="EMBL/GenBank/DDBJ databases">
        <title>Reference transcriptome for the parasite Schistocephalus solidus: insights into the molecular evolution of parasitism.</title>
        <authorList>
            <person name="Hebert F.O."/>
            <person name="Grambauer S."/>
            <person name="Barber I."/>
            <person name="Landry C.R."/>
            <person name="Aubin-Horth N."/>
        </authorList>
    </citation>
    <scope>NUCLEOTIDE SEQUENCE</scope>
</reference>
<gene>
    <name evidence="10" type="ORF">TR165508</name>
</gene>
<evidence type="ECO:0000256" key="7">
    <source>
        <dbReference type="RuleBase" id="RU079119"/>
    </source>
</evidence>
<comment type="catalytic activity">
    <reaction evidence="7">
        <text>L-cysteinyl-[protein] + hexadecanoyl-CoA = S-hexadecanoyl-L-cysteinyl-[protein] + CoA</text>
        <dbReference type="Rhea" id="RHEA:36683"/>
        <dbReference type="Rhea" id="RHEA-COMP:10131"/>
        <dbReference type="Rhea" id="RHEA-COMP:11032"/>
        <dbReference type="ChEBI" id="CHEBI:29950"/>
        <dbReference type="ChEBI" id="CHEBI:57287"/>
        <dbReference type="ChEBI" id="CHEBI:57379"/>
        <dbReference type="ChEBI" id="CHEBI:74151"/>
        <dbReference type="EC" id="2.3.1.225"/>
    </reaction>
</comment>
<evidence type="ECO:0000313" key="10">
    <source>
        <dbReference type="EMBL" id="JAP46327.1"/>
    </source>
</evidence>
<dbReference type="InterPro" id="IPR001594">
    <property type="entry name" value="Palmitoyltrfase_DHHC"/>
</dbReference>
<dbReference type="GO" id="GO:0006612">
    <property type="term" value="P:protein targeting to membrane"/>
    <property type="evidence" value="ECO:0007669"/>
    <property type="project" value="TreeGrafter"/>
</dbReference>
<evidence type="ECO:0000256" key="2">
    <source>
        <dbReference type="ARBA" id="ARBA00022679"/>
    </source>
</evidence>
<feature type="transmembrane region" description="Helical" evidence="7">
    <location>
        <begin position="144"/>
        <end position="168"/>
    </location>
</feature>
<comment type="subcellular location">
    <subcellularLocation>
        <location evidence="1">Membrane</location>
        <topology evidence="1">Multi-pass membrane protein</topology>
    </subcellularLocation>
</comment>
<feature type="non-terminal residue" evidence="10">
    <location>
        <position position="513"/>
    </location>
</feature>
<name>A0A0X3P8V4_SCHSO</name>
<dbReference type="PANTHER" id="PTHR22883:SF488">
    <property type="entry name" value="PALMITOYLTRANSFERASE"/>
    <property type="match status" value="1"/>
</dbReference>
<dbReference type="InterPro" id="IPR039859">
    <property type="entry name" value="PFA4/ZDH16/20/ERF2-like"/>
</dbReference>
<dbReference type="GO" id="GO:0019706">
    <property type="term" value="F:protein-cysteine S-palmitoyltransferase activity"/>
    <property type="evidence" value="ECO:0007669"/>
    <property type="project" value="UniProtKB-EC"/>
</dbReference>
<protein>
    <recommendedName>
        <fullName evidence="7">Palmitoyltransferase</fullName>
        <ecNumber evidence="7">2.3.1.225</ecNumber>
    </recommendedName>
</protein>
<dbReference type="GO" id="GO:0005794">
    <property type="term" value="C:Golgi apparatus"/>
    <property type="evidence" value="ECO:0007669"/>
    <property type="project" value="TreeGrafter"/>
</dbReference>
<keyword evidence="5 7" id="KW-0472">Membrane</keyword>
<keyword evidence="2 7" id="KW-0808">Transferase</keyword>
<evidence type="ECO:0000256" key="1">
    <source>
        <dbReference type="ARBA" id="ARBA00004141"/>
    </source>
</evidence>
<dbReference type="GO" id="GO:0005783">
    <property type="term" value="C:endoplasmic reticulum"/>
    <property type="evidence" value="ECO:0007669"/>
    <property type="project" value="TreeGrafter"/>
</dbReference>
<evidence type="ECO:0000256" key="4">
    <source>
        <dbReference type="ARBA" id="ARBA00022989"/>
    </source>
</evidence>
<feature type="region of interest" description="Disordered" evidence="8">
    <location>
        <begin position="320"/>
        <end position="387"/>
    </location>
</feature>
<feature type="transmembrane region" description="Helical" evidence="7">
    <location>
        <begin position="41"/>
        <end position="58"/>
    </location>
</feature>
<dbReference type="GO" id="GO:0016020">
    <property type="term" value="C:membrane"/>
    <property type="evidence" value="ECO:0007669"/>
    <property type="project" value="UniProtKB-SubCell"/>
</dbReference>
<keyword evidence="3 7" id="KW-0812">Transmembrane</keyword>